<dbReference type="EC" id="7.3.2.6" evidence="8"/>
<evidence type="ECO:0000259" key="18">
    <source>
        <dbReference type="PROSITE" id="PS50893"/>
    </source>
</evidence>
<dbReference type="PANTHER" id="PTHR42781:SF7">
    <property type="entry name" value="MOLYBDENUM ABC TRANSPORTER, ATP-BINDING PROTEIN"/>
    <property type="match status" value="1"/>
</dbReference>
<dbReference type="InterPro" id="IPR005116">
    <property type="entry name" value="Transp-assoc_OB_typ1"/>
</dbReference>
<name>A0A101FU91_9EURY</name>
<reference evidence="21" key="1">
    <citation type="journal article" date="2015" name="MBio">
        <title>Genome-resolved metagenomic analysis reveals roles for candidate phyla and other microbial community members in biogeochemical transformations in oil reservoirs.</title>
        <authorList>
            <person name="Hu P."/>
            <person name="Tom L."/>
            <person name="Singh A."/>
            <person name="Thomas B.C."/>
            <person name="Baker B.J."/>
            <person name="Piceno Y.M."/>
            <person name="Andersen G.L."/>
            <person name="Banfield J.F."/>
        </authorList>
    </citation>
    <scope>NUCLEOTIDE SEQUENCE [LARGE SCALE GENOMIC DNA]</scope>
    <source>
        <strain evidence="21">56_747</strain>
    </source>
</reference>
<feature type="compositionally biased region" description="Basic and acidic residues" evidence="17">
    <location>
        <begin position="276"/>
        <end position="287"/>
    </location>
</feature>
<comment type="caution">
    <text evidence="20">The sequence shown here is derived from an EMBL/GenBank/DDBJ whole genome shotgun (WGS) entry which is preliminary data.</text>
</comment>
<dbReference type="InterPro" id="IPR017871">
    <property type="entry name" value="ABC_transporter-like_CS"/>
</dbReference>
<evidence type="ECO:0000256" key="3">
    <source>
        <dbReference type="ARBA" id="ARBA00022505"/>
    </source>
</evidence>
<comment type="function">
    <text evidence="13">Part of the ABC transporter complex XacGHIJK involved in the uptake of xylose and arabinose. Responsible for energy coupling to the transport system.</text>
</comment>
<dbReference type="Proteomes" id="UP000053961">
    <property type="component" value="Unassembled WGS sequence"/>
</dbReference>
<dbReference type="SMART" id="SM00382">
    <property type="entry name" value="AAA"/>
    <property type="match status" value="1"/>
</dbReference>
<evidence type="ECO:0000256" key="4">
    <source>
        <dbReference type="ARBA" id="ARBA00022741"/>
    </source>
</evidence>
<dbReference type="GO" id="GO:0016887">
    <property type="term" value="F:ATP hydrolysis activity"/>
    <property type="evidence" value="ECO:0007669"/>
    <property type="project" value="InterPro"/>
</dbReference>
<organism evidence="20 23">
    <name type="scientific">Methanothrix harundinacea</name>
    <dbReference type="NCBI Taxonomy" id="301375"/>
    <lineage>
        <taxon>Archaea</taxon>
        <taxon>Methanobacteriati</taxon>
        <taxon>Methanobacteriota</taxon>
        <taxon>Stenosarchaea group</taxon>
        <taxon>Methanomicrobia</taxon>
        <taxon>Methanotrichales</taxon>
        <taxon>Methanotrichaceae</taxon>
        <taxon>Methanothrix</taxon>
    </lineage>
</organism>
<evidence type="ECO:0000256" key="15">
    <source>
        <dbReference type="ARBA" id="ARBA00065962"/>
    </source>
</evidence>
<dbReference type="SUPFAM" id="SSF50331">
    <property type="entry name" value="MOP-like"/>
    <property type="match status" value="1"/>
</dbReference>
<feature type="domain" description="ABC transporter" evidence="18">
    <location>
        <begin position="2"/>
        <end position="231"/>
    </location>
</feature>
<dbReference type="Gene3D" id="2.40.50.100">
    <property type="match status" value="1"/>
</dbReference>
<dbReference type="Proteomes" id="UP000057043">
    <property type="component" value="Unassembled WGS sequence"/>
</dbReference>
<dbReference type="GO" id="GO:0005524">
    <property type="term" value="F:ATP binding"/>
    <property type="evidence" value="ECO:0007669"/>
    <property type="project" value="UniProtKB-KW"/>
</dbReference>
<keyword evidence="5 20" id="KW-0067">ATP-binding</keyword>
<dbReference type="EMBL" id="LGFT01000021">
    <property type="protein sequence ID" value="KUK44596.1"/>
    <property type="molecule type" value="Genomic_DNA"/>
</dbReference>
<dbReference type="Pfam" id="PF03459">
    <property type="entry name" value="TOBE"/>
    <property type="match status" value="1"/>
</dbReference>
<evidence type="ECO:0000313" key="21">
    <source>
        <dbReference type="EMBL" id="KUK95556.1"/>
    </source>
</evidence>
<evidence type="ECO:0000256" key="9">
    <source>
        <dbReference type="ARBA" id="ARBA00041133"/>
    </source>
</evidence>
<dbReference type="FunFam" id="3.40.50.300:FF:000042">
    <property type="entry name" value="Maltose/maltodextrin ABC transporter, ATP-binding protein"/>
    <property type="match status" value="1"/>
</dbReference>
<evidence type="ECO:0000313" key="20">
    <source>
        <dbReference type="EMBL" id="KUK44596.1"/>
    </source>
</evidence>
<dbReference type="GO" id="GO:1902495">
    <property type="term" value="C:transmembrane transporter complex"/>
    <property type="evidence" value="ECO:0007669"/>
    <property type="project" value="UniProtKB-ARBA"/>
</dbReference>
<comment type="catalytic activity">
    <reaction evidence="12">
        <text>L-arabinose(out) + ATP + H2O = L-arabinose(in) + ADP + phosphate + H(+)</text>
        <dbReference type="Rhea" id="RHEA:30007"/>
        <dbReference type="ChEBI" id="CHEBI:15377"/>
        <dbReference type="ChEBI" id="CHEBI:15378"/>
        <dbReference type="ChEBI" id="CHEBI:17535"/>
        <dbReference type="ChEBI" id="CHEBI:30616"/>
        <dbReference type="ChEBI" id="CHEBI:43474"/>
        <dbReference type="ChEBI" id="CHEBI:456216"/>
        <dbReference type="EC" id="7.5.2.13"/>
    </reaction>
    <physiologicalReaction direction="left-to-right" evidence="12">
        <dbReference type="Rhea" id="RHEA:30008"/>
    </physiologicalReaction>
</comment>
<dbReference type="InterPro" id="IPR027417">
    <property type="entry name" value="P-loop_NTPase"/>
</dbReference>
<protein>
    <recommendedName>
        <fullName evidence="9">Molybdate/tungstate import ATP-binding protein WtpC</fullName>
        <ecNumber evidence="8">7.3.2.6</ecNumber>
        <ecNumber evidence="16">7.5.2.13</ecNumber>
    </recommendedName>
</protein>
<evidence type="ECO:0000313" key="23">
    <source>
        <dbReference type="Proteomes" id="UP000057043"/>
    </source>
</evidence>
<proteinExistence type="inferred from homology"/>
<evidence type="ECO:0000256" key="12">
    <source>
        <dbReference type="ARBA" id="ARBA00051890"/>
    </source>
</evidence>
<dbReference type="PANTHER" id="PTHR42781">
    <property type="entry name" value="SPERMIDINE/PUTRESCINE IMPORT ATP-BINDING PROTEIN POTA"/>
    <property type="match status" value="1"/>
</dbReference>
<evidence type="ECO:0000256" key="14">
    <source>
        <dbReference type="ARBA" id="ARBA00061029"/>
    </source>
</evidence>
<dbReference type="CDD" id="cd03299">
    <property type="entry name" value="ABC_ModC_like"/>
    <property type="match status" value="1"/>
</dbReference>
<accession>A0A101FU91</accession>
<dbReference type="AlphaFoldDB" id="A0A101FU91"/>
<feature type="domain" description="Mop" evidence="19">
    <location>
        <begin position="308"/>
        <end position="371"/>
    </location>
</feature>
<evidence type="ECO:0000256" key="13">
    <source>
        <dbReference type="ARBA" id="ARBA00053454"/>
    </source>
</evidence>
<sequence>MLRIERISKDLGDFVLADVSLEVGSGEYLVIIGPTGSGKTILMEAVAGISPPDKGRIYLDGRDITEEAPRNRRISMVYQDYMLFPHLSVKENIAFGLRSQKASPAVIEEKVAETSELLGIGHLHHRQPDTLSGGEKQRVAIARAIVMEPKVLLLDEPLSALDGATREKLRRELKRIHQAYGTTIIHVTHNFEEVFSLADKVAVMNGGGIVQVGTPEEVFRRPNCEMIANFVGVENVFKGLASERGGLIEIEVDCLKIVSATVDLDGDEAGDEDEDKDGRKNGREGRKGREVFASVRAEDILISKAPLKSSARNSFSGRVEEIANGGMMVKVWVDVGIPFMAMLTRRGCQEMDLAEGDHVYLTFKATAVHVF</sequence>
<dbReference type="EMBL" id="LGHB01000032">
    <property type="protein sequence ID" value="KUK95556.1"/>
    <property type="molecule type" value="Genomic_DNA"/>
</dbReference>
<dbReference type="InterPro" id="IPR003439">
    <property type="entry name" value="ABC_transporter-like_ATP-bd"/>
</dbReference>
<evidence type="ECO:0000256" key="11">
    <source>
        <dbReference type="ARBA" id="ARBA00050355"/>
    </source>
</evidence>
<dbReference type="GO" id="GO:1901238">
    <property type="term" value="F:ABC-type tungstate transporter activity"/>
    <property type="evidence" value="ECO:0007669"/>
    <property type="project" value="UniProtKB-EC"/>
</dbReference>
<dbReference type="PROSITE" id="PS50893">
    <property type="entry name" value="ABC_TRANSPORTER_2"/>
    <property type="match status" value="1"/>
</dbReference>
<evidence type="ECO:0000256" key="5">
    <source>
        <dbReference type="ARBA" id="ARBA00022840"/>
    </source>
</evidence>
<evidence type="ECO:0000256" key="10">
    <source>
        <dbReference type="ARBA" id="ARBA00047936"/>
    </source>
</evidence>
<dbReference type="InterPro" id="IPR050093">
    <property type="entry name" value="ABC_SmlMolc_Importer"/>
</dbReference>
<dbReference type="SUPFAM" id="SSF52540">
    <property type="entry name" value="P-loop containing nucleoside triphosphate hydrolases"/>
    <property type="match status" value="1"/>
</dbReference>
<comment type="similarity">
    <text evidence="14">Belongs to the ABC transporter superfamily. Carbohydrate uptake transporter-1 (CUT1) (TC 3.A.1.1) family.</text>
</comment>
<comment type="catalytic activity">
    <reaction evidence="11">
        <text>D-xylose(out) + ATP + H2O = D-xylose(in) + ADP + phosphate + H(+)</text>
        <dbReference type="Rhea" id="RHEA:29899"/>
        <dbReference type="ChEBI" id="CHEBI:15377"/>
        <dbReference type="ChEBI" id="CHEBI:15378"/>
        <dbReference type="ChEBI" id="CHEBI:30616"/>
        <dbReference type="ChEBI" id="CHEBI:43474"/>
        <dbReference type="ChEBI" id="CHEBI:53455"/>
        <dbReference type="ChEBI" id="CHEBI:456216"/>
        <dbReference type="EC" id="7.5.2.13"/>
    </reaction>
    <physiologicalReaction direction="left-to-right" evidence="11">
        <dbReference type="Rhea" id="RHEA:29900"/>
    </physiologicalReaction>
</comment>
<evidence type="ECO:0000256" key="2">
    <source>
        <dbReference type="ARBA" id="ARBA00022448"/>
    </source>
</evidence>
<evidence type="ECO:0000313" key="22">
    <source>
        <dbReference type="Proteomes" id="UP000053961"/>
    </source>
</evidence>
<evidence type="ECO:0000259" key="19">
    <source>
        <dbReference type="PROSITE" id="PS51866"/>
    </source>
</evidence>
<evidence type="ECO:0000256" key="17">
    <source>
        <dbReference type="SAM" id="MobiDB-lite"/>
    </source>
</evidence>
<dbReference type="EC" id="7.5.2.13" evidence="16"/>
<dbReference type="InterPro" id="IPR003593">
    <property type="entry name" value="AAA+_ATPase"/>
</dbReference>
<evidence type="ECO:0000256" key="8">
    <source>
        <dbReference type="ARBA" id="ARBA00039025"/>
    </source>
</evidence>
<comment type="subunit">
    <text evidence="7">The complex is composed of two ATP-binding proteins (WtpC), two transmembrane proteins (WtpB) and a solute-binding protein (WtpA).</text>
</comment>
<comment type="subunit">
    <text evidence="15">The complex is composed of two ATP-binding proteins (XacJ and XacK), two transmembrane proteins (XacH and XacI) and a solute-binding protein (XacG).</text>
</comment>
<keyword evidence="2" id="KW-0813">Transport</keyword>
<evidence type="ECO:0000256" key="1">
    <source>
        <dbReference type="ARBA" id="ARBA00004202"/>
    </source>
</evidence>
<dbReference type="Gene3D" id="3.40.50.300">
    <property type="entry name" value="P-loop containing nucleotide triphosphate hydrolases"/>
    <property type="match status" value="1"/>
</dbReference>
<gene>
    <name evidence="20" type="ORF">XD72_1048</name>
    <name evidence="21" type="ORF">XE07_1754</name>
</gene>
<feature type="region of interest" description="Disordered" evidence="17">
    <location>
        <begin position="266"/>
        <end position="287"/>
    </location>
</feature>
<comment type="similarity">
    <text evidence="6">Belongs to the ABC transporter superfamily. Sulfate/tungstate importer (TC 3.A.1.6) family.</text>
</comment>
<keyword evidence="4" id="KW-0547">Nucleotide-binding</keyword>
<dbReference type="InterPro" id="IPR004606">
    <property type="entry name" value="Mop_domain"/>
</dbReference>
<reference evidence="22 23" key="2">
    <citation type="journal article" date="2015" name="MBio">
        <title>Genome-Resolved Metagenomic Analysis Reveals Roles for Candidate Phyla and Other Microbial Community Members in Biogeochemical Transformations in Oil Reservoirs.</title>
        <authorList>
            <person name="Hu P."/>
            <person name="Tom L."/>
            <person name="Singh A."/>
            <person name="Thomas B.C."/>
            <person name="Baker B.J."/>
            <person name="Piceno Y.M."/>
            <person name="Andersen G.L."/>
            <person name="Banfield J.F."/>
        </authorList>
    </citation>
    <scope>NUCLEOTIDE SEQUENCE [LARGE SCALE GENOMIC DNA]</scope>
    <source>
        <strain evidence="20">57_489</strain>
    </source>
</reference>
<dbReference type="PATRIC" id="fig|301375.6.peg.959"/>
<dbReference type="GO" id="GO:0015689">
    <property type="term" value="P:molybdate ion transport"/>
    <property type="evidence" value="ECO:0007669"/>
    <property type="project" value="InterPro"/>
</dbReference>
<evidence type="ECO:0000256" key="7">
    <source>
        <dbReference type="ARBA" id="ARBA00038781"/>
    </source>
</evidence>
<comment type="subcellular location">
    <subcellularLocation>
        <location evidence="1">Cell membrane</location>
        <topology evidence="1">Peripheral membrane protein</topology>
    </subcellularLocation>
</comment>
<dbReference type="Pfam" id="PF00005">
    <property type="entry name" value="ABC_tran"/>
    <property type="match status" value="1"/>
</dbReference>
<comment type="catalytic activity">
    <reaction evidence="10">
        <text>tungstate(in) + ATP + H2O = tungstate(out) + ADP + phosphate + H(+)</text>
        <dbReference type="Rhea" id="RHEA:35027"/>
        <dbReference type="ChEBI" id="CHEBI:15377"/>
        <dbReference type="ChEBI" id="CHEBI:15378"/>
        <dbReference type="ChEBI" id="CHEBI:30616"/>
        <dbReference type="ChEBI" id="CHEBI:43474"/>
        <dbReference type="ChEBI" id="CHEBI:46502"/>
        <dbReference type="ChEBI" id="CHEBI:456216"/>
        <dbReference type="EC" id="7.3.2.6"/>
    </reaction>
</comment>
<dbReference type="PROSITE" id="PS00211">
    <property type="entry name" value="ABC_TRANSPORTER_1"/>
    <property type="match status" value="1"/>
</dbReference>
<dbReference type="PROSITE" id="PS51866">
    <property type="entry name" value="MOP"/>
    <property type="match status" value="1"/>
</dbReference>
<keyword evidence="3" id="KW-0500">Molybdenum</keyword>
<evidence type="ECO:0000256" key="6">
    <source>
        <dbReference type="ARBA" id="ARBA00038307"/>
    </source>
</evidence>
<dbReference type="GO" id="GO:0005886">
    <property type="term" value="C:plasma membrane"/>
    <property type="evidence" value="ECO:0007669"/>
    <property type="project" value="UniProtKB-SubCell"/>
</dbReference>
<feature type="compositionally biased region" description="Acidic residues" evidence="17">
    <location>
        <begin position="266"/>
        <end position="275"/>
    </location>
</feature>
<dbReference type="InterPro" id="IPR008995">
    <property type="entry name" value="Mo/tungstate-bd_C_term_dom"/>
</dbReference>
<evidence type="ECO:0000256" key="16">
    <source>
        <dbReference type="ARBA" id="ARBA00066315"/>
    </source>
</evidence>